<feature type="region of interest" description="Disordered" evidence="13">
    <location>
        <begin position="500"/>
        <end position="523"/>
    </location>
</feature>
<dbReference type="GO" id="GO:0035556">
    <property type="term" value="P:intracellular signal transduction"/>
    <property type="evidence" value="ECO:0007669"/>
    <property type="project" value="Ensembl"/>
</dbReference>
<dbReference type="GO" id="GO:0005886">
    <property type="term" value="C:plasma membrane"/>
    <property type="evidence" value="ECO:0007669"/>
    <property type="project" value="Ensembl"/>
</dbReference>
<dbReference type="InterPro" id="IPR001849">
    <property type="entry name" value="PH_domain"/>
</dbReference>
<feature type="compositionally biased region" description="Pro residues" evidence="13">
    <location>
        <begin position="86"/>
        <end position="95"/>
    </location>
</feature>
<evidence type="ECO:0000313" key="16">
    <source>
        <dbReference type="Ensembl" id="ENSBGRP00000041417.1"/>
    </source>
</evidence>
<evidence type="ECO:0000256" key="8">
    <source>
        <dbReference type="ARBA" id="ARBA00065784"/>
    </source>
</evidence>
<dbReference type="FunFam" id="2.30.29.30:FF:000187">
    <property type="entry name" value="SH2B adapter protein 2"/>
    <property type="match status" value="1"/>
</dbReference>
<dbReference type="GO" id="GO:0030036">
    <property type="term" value="P:actin cytoskeleton organization"/>
    <property type="evidence" value="ECO:0007669"/>
    <property type="project" value="Ensembl"/>
</dbReference>
<evidence type="ECO:0000256" key="11">
    <source>
        <dbReference type="ARBA" id="ARBA00080463"/>
    </source>
</evidence>
<dbReference type="PANTHER" id="PTHR10872">
    <property type="entry name" value="SH2B ADAPTER PROTEIN"/>
    <property type="match status" value="1"/>
</dbReference>
<comment type="subcellular location">
    <subcellularLocation>
        <location evidence="2">Cytoplasm</location>
    </subcellularLocation>
    <subcellularLocation>
        <location evidence="1">Membrane</location>
    </subcellularLocation>
</comment>
<keyword evidence="4" id="KW-0963">Cytoplasm</keyword>
<dbReference type="InterPro" id="IPR036860">
    <property type="entry name" value="SH2_dom_sf"/>
</dbReference>
<organism evidence="16 17">
    <name type="scientific">Bos mutus grunniens</name>
    <name type="common">Wild yak</name>
    <name type="synonym">Bos grunniens</name>
    <dbReference type="NCBI Taxonomy" id="30521"/>
    <lineage>
        <taxon>Eukaryota</taxon>
        <taxon>Metazoa</taxon>
        <taxon>Chordata</taxon>
        <taxon>Craniata</taxon>
        <taxon>Vertebrata</taxon>
        <taxon>Euteleostomi</taxon>
        <taxon>Mammalia</taxon>
        <taxon>Eutheria</taxon>
        <taxon>Laurasiatheria</taxon>
        <taxon>Artiodactyla</taxon>
        <taxon>Ruminantia</taxon>
        <taxon>Pecora</taxon>
        <taxon>Bovidae</taxon>
        <taxon>Bovinae</taxon>
        <taxon>Bos</taxon>
    </lineage>
</organism>
<reference evidence="16" key="3">
    <citation type="submission" date="2025-09" db="UniProtKB">
        <authorList>
            <consortium name="Ensembl"/>
        </authorList>
    </citation>
    <scope>IDENTIFICATION</scope>
</reference>
<dbReference type="CDD" id="cd01231">
    <property type="entry name" value="PH_SH2B_family"/>
    <property type="match status" value="1"/>
</dbReference>
<keyword evidence="5" id="KW-0597">Phosphoprotein</keyword>
<feature type="region of interest" description="Disordered" evidence="13">
    <location>
        <begin position="75"/>
        <end position="102"/>
    </location>
</feature>
<dbReference type="GO" id="GO:0001726">
    <property type="term" value="C:ruffle"/>
    <property type="evidence" value="ECO:0007669"/>
    <property type="project" value="Ensembl"/>
</dbReference>
<dbReference type="Gene3D" id="3.30.505.10">
    <property type="entry name" value="SH2 domain"/>
    <property type="match status" value="1"/>
</dbReference>
<dbReference type="GO" id="GO:0001922">
    <property type="term" value="P:B-1 B cell homeostasis"/>
    <property type="evidence" value="ECO:0007669"/>
    <property type="project" value="Ensembl"/>
</dbReference>
<dbReference type="GeneTree" id="ENSGT00950000183191"/>
<keyword evidence="17" id="KW-1185">Reference proteome</keyword>
<dbReference type="InterPro" id="IPR000980">
    <property type="entry name" value="SH2"/>
</dbReference>
<dbReference type="Pfam" id="PF00169">
    <property type="entry name" value="PH"/>
    <property type="match status" value="1"/>
</dbReference>
<evidence type="ECO:0000256" key="5">
    <source>
        <dbReference type="ARBA" id="ARBA00022553"/>
    </source>
</evidence>
<feature type="compositionally biased region" description="Basic residues" evidence="13">
    <location>
        <begin position="1"/>
        <end position="12"/>
    </location>
</feature>
<protein>
    <recommendedName>
        <fullName evidence="9">SH2B adapter protein 2</fullName>
    </recommendedName>
    <alternativeName>
        <fullName evidence="11">Adapter protein with pleckstrin homology and Src homology 2 domains</fullName>
    </alternativeName>
    <alternativeName>
        <fullName evidence="10">SH2 and PH domain-containing adapter protein APS</fullName>
    </alternativeName>
</protein>
<evidence type="ECO:0000256" key="1">
    <source>
        <dbReference type="ARBA" id="ARBA00004370"/>
    </source>
</evidence>
<reference evidence="16" key="2">
    <citation type="submission" date="2025-08" db="UniProtKB">
        <authorList>
            <consortium name="Ensembl"/>
        </authorList>
    </citation>
    <scope>IDENTIFICATION</scope>
</reference>
<dbReference type="GO" id="GO:0050853">
    <property type="term" value="P:B cell receptor signaling pathway"/>
    <property type="evidence" value="ECO:0007669"/>
    <property type="project" value="Ensembl"/>
</dbReference>
<dbReference type="GO" id="GO:0050873">
    <property type="term" value="P:brown fat cell differentiation"/>
    <property type="evidence" value="ECO:0007669"/>
    <property type="project" value="Ensembl"/>
</dbReference>
<dbReference type="Ensembl" id="ENSBGRT00000048029.1">
    <property type="protein sequence ID" value="ENSBGRP00000041417.1"/>
    <property type="gene ID" value="ENSBGRG00000025971.1"/>
</dbReference>
<dbReference type="PROSITE" id="PS50003">
    <property type="entry name" value="PH_DOMAIN"/>
    <property type="match status" value="1"/>
</dbReference>
<proteinExistence type="inferred from homology"/>
<evidence type="ECO:0000256" key="3">
    <source>
        <dbReference type="ARBA" id="ARBA00010220"/>
    </source>
</evidence>
<accession>A0A8B9Z2I6</accession>
<feature type="domain" description="SH2" evidence="14">
    <location>
        <begin position="402"/>
        <end position="500"/>
    </location>
</feature>
<evidence type="ECO:0000256" key="13">
    <source>
        <dbReference type="SAM" id="MobiDB-lite"/>
    </source>
</evidence>
<feature type="region of interest" description="Disordered" evidence="13">
    <location>
        <begin position="368"/>
        <end position="391"/>
    </location>
</feature>
<evidence type="ECO:0000259" key="15">
    <source>
        <dbReference type="PROSITE" id="PS50003"/>
    </source>
</evidence>
<evidence type="ECO:0000313" key="17">
    <source>
        <dbReference type="Proteomes" id="UP000694520"/>
    </source>
</evidence>
<dbReference type="InterPro" id="IPR011993">
    <property type="entry name" value="PH-like_dom_sf"/>
</dbReference>
<comment type="subunit">
    <text evidence="8">Homodimer. Interacts with KIT/c-KIT, SHC1, EPOR, PDGFR, VAV1 and VAV3. Interacts (via N-terminal region) with SHC1. Interacts (via the phosphorylated C-terminus) with GRB2. Interacts (via its SH2 domain) with EPOR, INSR and KIT. Interacts with GRB2 after B-cell antigen receptor stimulation. Interacts (via PH domain) with VAV3. Interacts with NTRK1, NTRK2 and NTRK3 (phosphorylated); after stimulation of the receptor by its extracellular ligand and subsequent autophosphorylation of the receptor. Binds INSR, GRB2, ASB6 and CAP. Insulin stimulation leads to dissociation of CAP. Binds CBS only when SH2B2/APS has become phosphorylated. INSR binding does not depend on the phosphorylation of SH2B2/APS.</text>
</comment>
<evidence type="ECO:0000256" key="10">
    <source>
        <dbReference type="ARBA" id="ARBA00075397"/>
    </source>
</evidence>
<dbReference type="SUPFAM" id="SSF55550">
    <property type="entry name" value="SH2 domain"/>
    <property type="match status" value="1"/>
</dbReference>
<evidence type="ECO:0000256" key="7">
    <source>
        <dbReference type="ARBA" id="ARBA00023136"/>
    </source>
</evidence>
<feature type="compositionally biased region" description="Low complexity" evidence="13">
    <location>
        <begin position="13"/>
        <end position="48"/>
    </location>
</feature>
<dbReference type="InterPro" id="IPR035058">
    <property type="entry name" value="SH2B2_SH2"/>
</dbReference>
<dbReference type="Pfam" id="PF00017">
    <property type="entry name" value="SH2"/>
    <property type="match status" value="1"/>
</dbReference>
<dbReference type="CDD" id="cd10411">
    <property type="entry name" value="SH2_SH2B2"/>
    <property type="match status" value="1"/>
</dbReference>
<dbReference type="FunFam" id="3.30.505.10:FF:000008">
    <property type="entry name" value="SH2B adapter protein 1 isoform 2"/>
    <property type="match status" value="1"/>
</dbReference>
<feature type="region of interest" description="Disordered" evidence="13">
    <location>
        <begin position="542"/>
        <end position="622"/>
    </location>
</feature>
<dbReference type="GO" id="GO:0005068">
    <property type="term" value="F:transmembrane receptor protein tyrosine kinase adaptor activity"/>
    <property type="evidence" value="ECO:0007669"/>
    <property type="project" value="Ensembl"/>
</dbReference>
<dbReference type="PANTHER" id="PTHR10872:SF4">
    <property type="entry name" value="SH2B ADAPTER PROTEIN 2"/>
    <property type="match status" value="1"/>
</dbReference>
<dbReference type="SMART" id="SM00252">
    <property type="entry name" value="SH2"/>
    <property type="match status" value="1"/>
</dbReference>
<name>A0A8B9Z2I6_BOSMU</name>
<feature type="region of interest" description="Disordered" evidence="13">
    <location>
        <begin position="1"/>
        <end position="63"/>
    </location>
</feature>
<evidence type="ECO:0000256" key="6">
    <source>
        <dbReference type="ARBA" id="ARBA00022999"/>
    </source>
</evidence>
<dbReference type="PRINTS" id="PR00401">
    <property type="entry name" value="SH2DOMAIN"/>
</dbReference>
<sequence>MVPPRSRSRCRSRTGGSSASCTRRRPPWTSRTSSAASCGTTRPTTRPTPALPSPATSPPTSWTCSARRCAACWWPGRRRPEGRPSPRTPWSPGPRGPGAQGRALRPLAELGGRVGDRGGQGSRPQGLLAAQHEPVRGGRRARHVAPARLPRARRRRAPGRAAATVMRARRAATLAAKVELVDIQREGALRFMVADDAASGPGGAAQWQKCRLLLRRAVAGERFRLEFFVPPKASRPKVSIPLSAIIEVRTTMPLEMPEKDNTFVLKVENGAEYILETIDSLQKHSWVADIQGCVDPGDSEEDTEPSCARGGCLASRVASCSCELLTEAVDLPRPPETTAAVVTAPHSRAREAVGESLVHVPLETFLETLESPGGSGSNSTAEEAAEPEAQAEAELELSDYPWFHGTLSRVKAAQLVLAGGPRNHGLFVIRQSETRPGEYVLTFNFQGKAKHLRLSLNGHGQCHVQHLWFQSVLDMLRHFHTHPIPLESGGSADITLRSYVRAQGPPPDPGPSPSAAPPPPACWSEPAGQHYFSSLAAAACPPASPSEAGGASSSSASSSSAASVPGAPRPAAEGPLSARSRSNSAERLLEAAGGGAEEPPEAGSGEGARGHTRAVENQYSFY</sequence>
<dbReference type="Proteomes" id="UP000694520">
    <property type="component" value="Chromosome 26"/>
</dbReference>
<dbReference type="AlphaFoldDB" id="A0A8B9Z2I6"/>
<dbReference type="GO" id="GO:0005884">
    <property type="term" value="C:actin filament"/>
    <property type="evidence" value="ECO:0007669"/>
    <property type="project" value="Ensembl"/>
</dbReference>
<evidence type="ECO:0000256" key="2">
    <source>
        <dbReference type="ARBA" id="ARBA00004496"/>
    </source>
</evidence>
<dbReference type="GO" id="GO:0019221">
    <property type="term" value="P:cytokine-mediated signaling pathway"/>
    <property type="evidence" value="ECO:0007669"/>
    <property type="project" value="Ensembl"/>
</dbReference>
<dbReference type="GO" id="GO:0042169">
    <property type="term" value="F:SH2 domain binding"/>
    <property type="evidence" value="ECO:0007669"/>
    <property type="project" value="Ensembl"/>
</dbReference>
<feature type="compositionally biased region" description="Pro residues" evidence="13">
    <location>
        <begin position="504"/>
        <end position="521"/>
    </location>
</feature>
<gene>
    <name evidence="16" type="primary">SH2B2</name>
</gene>
<dbReference type="GO" id="GO:0008286">
    <property type="term" value="P:insulin receptor signaling pathway"/>
    <property type="evidence" value="ECO:0007669"/>
    <property type="project" value="Ensembl"/>
</dbReference>
<dbReference type="SUPFAM" id="SSF50729">
    <property type="entry name" value="PH domain-like"/>
    <property type="match status" value="1"/>
</dbReference>
<reference evidence="16" key="1">
    <citation type="submission" date="2019-05" db="EMBL/GenBank/DDBJ databases">
        <authorList>
            <person name="Zhang S."/>
            <person name="Liu J."/>
        </authorList>
    </citation>
    <scope>NUCLEOTIDE SEQUENCE [LARGE SCALE GENOMIC DNA]</scope>
</reference>
<evidence type="ECO:0000256" key="4">
    <source>
        <dbReference type="ARBA" id="ARBA00022490"/>
    </source>
</evidence>
<evidence type="ECO:0000256" key="9">
    <source>
        <dbReference type="ARBA" id="ARBA00073702"/>
    </source>
</evidence>
<comment type="similarity">
    <text evidence="3">Belongs to the SH2B adapter family.</text>
</comment>
<dbReference type="InterPro" id="IPR030523">
    <property type="entry name" value="SH2B"/>
</dbReference>
<dbReference type="SMART" id="SM00233">
    <property type="entry name" value="PH"/>
    <property type="match status" value="1"/>
</dbReference>
<dbReference type="PROSITE" id="PS50001">
    <property type="entry name" value="SH2"/>
    <property type="match status" value="1"/>
</dbReference>
<dbReference type="GO" id="GO:0005829">
    <property type="term" value="C:cytosol"/>
    <property type="evidence" value="ECO:0007669"/>
    <property type="project" value="Ensembl"/>
</dbReference>
<evidence type="ECO:0000259" key="14">
    <source>
        <dbReference type="PROSITE" id="PS50001"/>
    </source>
</evidence>
<dbReference type="Gene3D" id="2.30.29.30">
    <property type="entry name" value="Pleckstrin-homology domain (PH domain)/Phosphotyrosine-binding domain (PTB)"/>
    <property type="match status" value="1"/>
</dbReference>
<feature type="compositionally biased region" description="Low complexity" evidence="13">
    <location>
        <begin position="542"/>
        <end position="572"/>
    </location>
</feature>
<feature type="domain" description="PH" evidence="15">
    <location>
        <begin position="182"/>
        <end position="295"/>
    </location>
</feature>
<keyword evidence="7" id="KW-0472">Membrane</keyword>
<keyword evidence="6 12" id="KW-0727">SH2 domain</keyword>
<dbReference type="GO" id="GO:0001725">
    <property type="term" value="C:stress fiber"/>
    <property type="evidence" value="ECO:0007669"/>
    <property type="project" value="Ensembl"/>
</dbReference>
<evidence type="ECO:0000256" key="12">
    <source>
        <dbReference type="PROSITE-ProRule" id="PRU00191"/>
    </source>
</evidence>